<reference evidence="11 12" key="1">
    <citation type="submission" date="2023-04" db="EMBL/GenBank/DDBJ databases">
        <title>Genome of Basidiobolus ranarum AG-B5.</title>
        <authorList>
            <person name="Stajich J.E."/>
            <person name="Carter-House D."/>
            <person name="Gryganskyi A."/>
        </authorList>
    </citation>
    <scope>NUCLEOTIDE SEQUENCE [LARGE SCALE GENOMIC DNA]</scope>
    <source>
        <strain evidence="11 12">AG-B5</strain>
    </source>
</reference>
<dbReference type="InterPro" id="IPR051653">
    <property type="entry name" value="E3_ligase_sorting_rcpt"/>
</dbReference>
<keyword evidence="2 9" id="KW-0812">Transmembrane</keyword>
<dbReference type="PROSITE" id="PS50089">
    <property type="entry name" value="ZF_RING_2"/>
    <property type="match status" value="1"/>
</dbReference>
<protein>
    <recommendedName>
        <fullName evidence="10">RING-type domain-containing protein</fullName>
    </recommendedName>
</protein>
<keyword evidence="4 8" id="KW-0863">Zinc-finger</keyword>
<name>A0ABR2VUU6_9FUNG</name>
<feature type="domain" description="RING-type" evidence="10">
    <location>
        <begin position="340"/>
        <end position="382"/>
    </location>
</feature>
<feature type="transmembrane region" description="Helical" evidence="9">
    <location>
        <begin position="219"/>
        <end position="243"/>
    </location>
</feature>
<dbReference type="SMART" id="SM00184">
    <property type="entry name" value="RING"/>
    <property type="match status" value="1"/>
</dbReference>
<keyword evidence="7 9" id="KW-0472">Membrane</keyword>
<sequence>MILKRPFRACDLYFLTFVYFILSLIKTSKADLFGPSQPIIRQESVYYLTNATVVRLDKTTPSFEYSVNIKQIPSTPNPPKDGLQGLLYLQNDPCLSPDSSGNSTALLSSNLTPISHVALLPLSNCSIEWKIMRAQNDKAVAAILFRESQEQLNLESLNLPSPVVIPIFVVDPEVGNQLLNDLMRPSVISNGNTPGGGWIKKLRVTLYPYEHFFPGIWEFTLIIVVVLLILSLATSVAMHCHLYRLRRNYRQRNEPTENTEMMVIHKSYLENLPVHIFDSEQQKAKKRYSHMNHQGVPISQLKQTNSPHTTIVIPPPPLYLKNDATSPRTSYISVESSPVCAICLDDFVDGDEIRQLPCLHDYHVACIDPWLTTKSGTCPMCKSRVSPQTTSTPQEEPSTGEYQWFSSITSICGPCTG</sequence>
<keyword evidence="5" id="KW-0862">Zinc</keyword>
<dbReference type="PANTHER" id="PTHR47168:SF1">
    <property type="entry name" value="OS02G0798600 PROTEIN"/>
    <property type="match status" value="1"/>
</dbReference>
<evidence type="ECO:0000259" key="10">
    <source>
        <dbReference type="PROSITE" id="PS50089"/>
    </source>
</evidence>
<dbReference type="PANTHER" id="PTHR47168">
    <property type="entry name" value="RING ZINC FINGER DOMAIN SUPERFAMILY PROTEIN-RELATED"/>
    <property type="match status" value="1"/>
</dbReference>
<evidence type="ECO:0000256" key="8">
    <source>
        <dbReference type="PROSITE-ProRule" id="PRU00175"/>
    </source>
</evidence>
<dbReference type="CDD" id="cd16454">
    <property type="entry name" value="RING-H2_PA-TM-RING"/>
    <property type="match status" value="1"/>
</dbReference>
<dbReference type="EMBL" id="JASJQH010007670">
    <property type="protein sequence ID" value="KAK9703084.1"/>
    <property type="molecule type" value="Genomic_DNA"/>
</dbReference>
<dbReference type="Proteomes" id="UP001479436">
    <property type="component" value="Unassembled WGS sequence"/>
</dbReference>
<keyword evidence="12" id="KW-1185">Reference proteome</keyword>
<evidence type="ECO:0000256" key="2">
    <source>
        <dbReference type="ARBA" id="ARBA00022692"/>
    </source>
</evidence>
<dbReference type="InterPro" id="IPR013083">
    <property type="entry name" value="Znf_RING/FYVE/PHD"/>
</dbReference>
<proteinExistence type="predicted"/>
<evidence type="ECO:0000313" key="11">
    <source>
        <dbReference type="EMBL" id="KAK9703084.1"/>
    </source>
</evidence>
<gene>
    <name evidence="11" type="ORF">K7432_010925</name>
</gene>
<dbReference type="SMART" id="SM00744">
    <property type="entry name" value="RINGv"/>
    <property type="match status" value="1"/>
</dbReference>
<comment type="caution">
    <text evidence="11">The sequence shown here is derived from an EMBL/GenBank/DDBJ whole genome shotgun (WGS) entry which is preliminary data.</text>
</comment>
<dbReference type="InterPro" id="IPR001841">
    <property type="entry name" value="Znf_RING"/>
</dbReference>
<evidence type="ECO:0000256" key="4">
    <source>
        <dbReference type="ARBA" id="ARBA00022771"/>
    </source>
</evidence>
<dbReference type="Pfam" id="PF13639">
    <property type="entry name" value="zf-RING_2"/>
    <property type="match status" value="1"/>
</dbReference>
<dbReference type="Gene3D" id="3.30.40.10">
    <property type="entry name" value="Zinc/RING finger domain, C3HC4 (zinc finger)"/>
    <property type="match status" value="1"/>
</dbReference>
<dbReference type="Gene3D" id="3.50.30.30">
    <property type="match status" value="1"/>
</dbReference>
<comment type="subcellular location">
    <subcellularLocation>
        <location evidence="1">Membrane</location>
        <topology evidence="1">Single-pass membrane protein</topology>
    </subcellularLocation>
</comment>
<accession>A0ABR2VUU6</accession>
<keyword evidence="6 9" id="KW-1133">Transmembrane helix</keyword>
<evidence type="ECO:0000313" key="12">
    <source>
        <dbReference type="Proteomes" id="UP001479436"/>
    </source>
</evidence>
<dbReference type="SUPFAM" id="SSF57850">
    <property type="entry name" value="RING/U-box"/>
    <property type="match status" value="1"/>
</dbReference>
<evidence type="ECO:0000256" key="6">
    <source>
        <dbReference type="ARBA" id="ARBA00022989"/>
    </source>
</evidence>
<dbReference type="InterPro" id="IPR011016">
    <property type="entry name" value="Znf_RING-CH"/>
</dbReference>
<evidence type="ECO:0000256" key="5">
    <source>
        <dbReference type="ARBA" id="ARBA00022833"/>
    </source>
</evidence>
<keyword evidence="3" id="KW-0479">Metal-binding</keyword>
<evidence type="ECO:0000256" key="3">
    <source>
        <dbReference type="ARBA" id="ARBA00022723"/>
    </source>
</evidence>
<evidence type="ECO:0000256" key="9">
    <source>
        <dbReference type="SAM" id="Phobius"/>
    </source>
</evidence>
<evidence type="ECO:0000256" key="1">
    <source>
        <dbReference type="ARBA" id="ARBA00004167"/>
    </source>
</evidence>
<organism evidence="11 12">
    <name type="scientific">Basidiobolus ranarum</name>
    <dbReference type="NCBI Taxonomy" id="34480"/>
    <lineage>
        <taxon>Eukaryota</taxon>
        <taxon>Fungi</taxon>
        <taxon>Fungi incertae sedis</taxon>
        <taxon>Zoopagomycota</taxon>
        <taxon>Entomophthoromycotina</taxon>
        <taxon>Basidiobolomycetes</taxon>
        <taxon>Basidiobolales</taxon>
        <taxon>Basidiobolaceae</taxon>
        <taxon>Basidiobolus</taxon>
    </lineage>
</organism>
<evidence type="ECO:0000256" key="7">
    <source>
        <dbReference type="ARBA" id="ARBA00023136"/>
    </source>
</evidence>